<protein>
    <recommendedName>
        <fullName evidence="2">CSN12-like protein</fullName>
    </recommendedName>
</protein>
<dbReference type="PANTHER" id="PTHR12732:SF0">
    <property type="entry name" value="PCI DOMAIN-CONTAINING PROTEIN 2"/>
    <property type="match status" value="1"/>
</dbReference>
<dbReference type="InterPro" id="IPR045114">
    <property type="entry name" value="Csn12-like"/>
</dbReference>
<dbReference type="GO" id="GO:0000973">
    <property type="term" value="P:post-transcriptional tethering of RNA polymerase II gene DNA at nuclear periphery"/>
    <property type="evidence" value="ECO:0007669"/>
    <property type="project" value="TreeGrafter"/>
</dbReference>
<dbReference type="AlphaFoldDB" id="A0A9P0F6U2"/>
<dbReference type="KEGG" id="btab:109030296"/>
<dbReference type="PANTHER" id="PTHR12732">
    <property type="entry name" value="UNCHARACTERIZED PROTEASOME COMPONENT REGION PCI-CONTAINING"/>
    <property type="match status" value="1"/>
</dbReference>
<dbReference type="PROSITE" id="PS50250">
    <property type="entry name" value="PCI"/>
    <property type="match status" value="1"/>
</dbReference>
<organism evidence="4 5">
    <name type="scientific">Bemisia tabaci</name>
    <name type="common">Sweetpotato whitefly</name>
    <name type="synonym">Aleurodes tabaci</name>
    <dbReference type="NCBI Taxonomy" id="7038"/>
    <lineage>
        <taxon>Eukaryota</taxon>
        <taxon>Metazoa</taxon>
        <taxon>Ecdysozoa</taxon>
        <taxon>Arthropoda</taxon>
        <taxon>Hexapoda</taxon>
        <taxon>Insecta</taxon>
        <taxon>Pterygota</taxon>
        <taxon>Neoptera</taxon>
        <taxon>Paraneoptera</taxon>
        <taxon>Hemiptera</taxon>
        <taxon>Sternorrhyncha</taxon>
        <taxon>Aleyrodoidea</taxon>
        <taxon>Aleyrodidae</taxon>
        <taxon>Aleyrodinae</taxon>
        <taxon>Bemisia</taxon>
    </lineage>
</organism>
<evidence type="ECO:0000256" key="2">
    <source>
        <dbReference type="ARBA" id="ARBA00033214"/>
    </source>
</evidence>
<sequence>MQSLYQYLKQVSIAMKTKDGIKMSDSFSLRHSHTKNSNLLNVDSEEVLQTIDHHLGEITLLHLKCVTAVSRKDYNEAYSYQSPLVQQWIKLFQAIKDENWLLPVMITVCLDLRCLALKVGTVTSGESSTVTKPREALEKAAEALMNCFRICTADNRAGERETKKWGMMSFVNQLFKVYFKLNKLNLMKPLIRAIDSSPFKEKFSKAQQITYKYFVGRKATFDSEYALANEYLTYAFEKCHKSMRKNKRLILIYLVPVKLLLGYMPTKAVLEKYDLTSLWEVAEAVKCGRLNNLNSAMEKHQSFFIKSGIYLILEKLKLIAYRNLFKRAYLQVKNHVVPMQVLLAAAQIVDNEPVEMDDVHCLVANMIHSGKIKGYISLAHQKLVLSKVDAFPKLSNINHSN</sequence>
<dbReference type="Pfam" id="PF01399">
    <property type="entry name" value="PCI"/>
    <property type="match status" value="1"/>
</dbReference>
<dbReference type="GO" id="GO:0070390">
    <property type="term" value="C:transcription export complex 2"/>
    <property type="evidence" value="ECO:0007669"/>
    <property type="project" value="TreeGrafter"/>
</dbReference>
<feature type="domain" description="PCI" evidence="3">
    <location>
        <begin position="209"/>
        <end position="390"/>
    </location>
</feature>
<gene>
    <name evidence="4" type="ORF">BEMITA_LOCUS13053</name>
</gene>
<dbReference type="GO" id="GO:0003723">
    <property type="term" value="F:RNA binding"/>
    <property type="evidence" value="ECO:0007669"/>
    <property type="project" value="InterPro"/>
</dbReference>
<dbReference type="InterPro" id="IPR057985">
    <property type="entry name" value="TPR_PSMD3_N"/>
</dbReference>
<proteinExistence type="inferred from homology"/>
<dbReference type="GO" id="GO:0016973">
    <property type="term" value="P:poly(A)+ mRNA export from nucleus"/>
    <property type="evidence" value="ECO:0007669"/>
    <property type="project" value="TreeGrafter"/>
</dbReference>
<keyword evidence="5" id="KW-1185">Reference proteome</keyword>
<dbReference type="GO" id="GO:0003690">
    <property type="term" value="F:double-stranded DNA binding"/>
    <property type="evidence" value="ECO:0007669"/>
    <property type="project" value="InterPro"/>
</dbReference>
<accession>A0A9P0F6U2</accession>
<dbReference type="EMBL" id="OU963869">
    <property type="protein sequence ID" value="CAH0394794.1"/>
    <property type="molecule type" value="Genomic_DNA"/>
</dbReference>
<dbReference type="Gene3D" id="1.10.10.10">
    <property type="entry name" value="Winged helix-like DNA-binding domain superfamily/Winged helix DNA-binding domain"/>
    <property type="match status" value="1"/>
</dbReference>
<evidence type="ECO:0000313" key="5">
    <source>
        <dbReference type="Proteomes" id="UP001152759"/>
    </source>
</evidence>
<evidence type="ECO:0000259" key="3">
    <source>
        <dbReference type="PROSITE" id="PS50250"/>
    </source>
</evidence>
<dbReference type="InterPro" id="IPR036388">
    <property type="entry name" value="WH-like_DNA-bd_sf"/>
</dbReference>
<name>A0A9P0F6U2_BEMTA</name>
<dbReference type="GO" id="GO:0006368">
    <property type="term" value="P:transcription elongation by RNA polymerase II"/>
    <property type="evidence" value="ECO:0007669"/>
    <property type="project" value="TreeGrafter"/>
</dbReference>
<evidence type="ECO:0000256" key="1">
    <source>
        <dbReference type="ARBA" id="ARBA00025771"/>
    </source>
</evidence>
<evidence type="ECO:0000313" key="4">
    <source>
        <dbReference type="EMBL" id="CAH0394794.1"/>
    </source>
</evidence>
<dbReference type="Proteomes" id="UP001152759">
    <property type="component" value="Chromosome 8"/>
</dbReference>
<dbReference type="SMART" id="SM00753">
    <property type="entry name" value="PAM"/>
    <property type="match status" value="1"/>
</dbReference>
<dbReference type="InterPro" id="IPR000717">
    <property type="entry name" value="PCI_dom"/>
</dbReference>
<comment type="similarity">
    <text evidence="1">Belongs to the CSN12 family.</text>
</comment>
<reference evidence="4" key="1">
    <citation type="submission" date="2021-12" db="EMBL/GenBank/DDBJ databases">
        <authorList>
            <person name="King R."/>
        </authorList>
    </citation>
    <scope>NUCLEOTIDE SEQUENCE</scope>
</reference>
<dbReference type="Pfam" id="PF25573">
    <property type="entry name" value="TPR_PSMD3_N"/>
    <property type="match status" value="1"/>
</dbReference>